<protein>
    <recommendedName>
        <fullName evidence="4">DUF4064 domain-containing protein</fullName>
    </recommendedName>
</protein>
<feature type="transmembrane region" description="Helical" evidence="1">
    <location>
        <begin position="9"/>
        <end position="28"/>
    </location>
</feature>
<evidence type="ECO:0008006" key="4">
    <source>
        <dbReference type="Google" id="ProtNLM"/>
    </source>
</evidence>
<evidence type="ECO:0000313" key="3">
    <source>
        <dbReference type="Proteomes" id="UP000580568"/>
    </source>
</evidence>
<feature type="transmembrane region" description="Helical" evidence="1">
    <location>
        <begin position="91"/>
        <end position="116"/>
    </location>
</feature>
<evidence type="ECO:0000256" key="1">
    <source>
        <dbReference type="SAM" id="Phobius"/>
    </source>
</evidence>
<name>A0A6V8SIC4_9CLOT</name>
<reference evidence="2 3" key="1">
    <citation type="submission" date="2020-07" db="EMBL/GenBank/DDBJ databases">
        <title>A new beta-1,3-glucan-decomposing anaerobic bacterium isolated from anoxic soil subjected to biological soil disinfestation.</title>
        <authorList>
            <person name="Ueki A."/>
            <person name="Tonouchi A."/>
        </authorList>
    </citation>
    <scope>NUCLEOTIDE SEQUENCE [LARGE SCALE GENOMIC DNA]</scope>
    <source>
        <strain evidence="2 3">TW1</strain>
    </source>
</reference>
<keyword evidence="3" id="KW-1185">Reference proteome</keyword>
<keyword evidence="1" id="KW-1133">Transmembrane helix</keyword>
<keyword evidence="1" id="KW-0812">Transmembrane</keyword>
<organism evidence="2 3">
    <name type="scientific">Clostridium fungisolvens</name>
    <dbReference type="NCBI Taxonomy" id="1604897"/>
    <lineage>
        <taxon>Bacteria</taxon>
        <taxon>Bacillati</taxon>
        <taxon>Bacillota</taxon>
        <taxon>Clostridia</taxon>
        <taxon>Eubacteriales</taxon>
        <taxon>Clostridiaceae</taxon>
        <taxon>Clostridium</taxon>
    </lineage>
</organism>
<dbReference type="EMBL" id="BLZR01000001">
    <property type="protein sequence ID" value="GFP76979.1"/>
    <property type="molecule type" value="Genomic_DNA"/>
</dbReference>
<feature type="transmembrane region" description="Helical" evidence="1">
    <location>
        <begin position="57"/>
        <end position="79"/>
    </location>
</feature>
<keyword evidence="1" id="KW-0472">Membrane</keyword>
<dbReference type="Proteomes" id="UP000580568">
    <property type="component" value="Unassembled WGS sequence"/>
</dbReference>
<dbReference type="RefSeq" id="WP_183278372.1">
    <property type="nucleotide sequence ID" value="NZ_BLZR01000001.1"/>
</dbReference>
<accession>A0A6V8SIC4</accession>
<dbReference type="AlphaFoldDB" id="A0A6V8SIC4"/>
<proteinExistence type="predicted"/>
<sequence>MDRKFEKILAYIGGSWQIISGLITIIPYSTMIKRQGFNVTGGSQLSINATQSVIDSIYSFSTTIGILFVGIGLLNLYLSKRLKSGEVEKRIPTWFICCGIISLFVMDFISCVVFVASGLVAMARNKSISIINN</sequence>
<comment type="caution">
    <text evidence="2">The sequence shown here is derived from an EMBL/GenBank/DDBJ whole genome shotgun (WGS) entry which is preliminary data.</text>
</comment>
<gene>
    <name evidence="2" type="ORF">bsdtw1_03091</name>
</gene>
<evidence type="ECO:0000313" key="2">
    <source>
        <dbReference type="EMBL" id="GFP76979.1"/>
    </source>
</evidence>